<feature type="compositionally biased region" description="Polar residues" evidence="2">
    <location>
        <begin position="316"/>
        <end position="331"/>
    </location>
</feature>
<dbReference type="Gene3D" id="3.30.530.20">
    <property type="match status" value="1"/>
</dbReference>
<comment type="caution">
    <text evidence="4">The sequence shown here is derived from an EMBL/GenBank/DDBJ whole genome shotgun (WGS) entry which is preliminary data.</text>
</comment>
<dbReference type="SUPFAM" id="SSF55961">
    <property type="entry name" value="Bet v1-like"/>
    <property type="match status" value="1"/>
</dbReference>
<evidence type="ECO:0000256" key="2">
    <source>
        <dbReference type="SAM" id="MobiDB-lite"/>
    </source>
</evidence>
<feature type="region of interest" description="Disordered" evidence="2">
    <location>
        <begin position="1"/>
        <end position="22"/>
    </location>
</feature>
<feature type="compositionally biased region" description="Low complexity" evidence="2">
    <location>
        <begin position="225"/>
        <end position="249"/>
    </location>
</feature>
<evidence type="ECO:0000313" key="5">
    <source>
        <dbReference type="Proteomes" id="UP001152803"/>
    </source>
</evidence>
<feature type="region of interest" description="Disordered" evidence="2">
    <location>
        <begin position="303"/>
        <end position="337"/>
    </location>
</feature>
<dbReference type="PANTHER" id="PTHR47117:SF1">
    <property type="entry name" value="STAR-RELATED LIPID TRANSFER PROTEIN 9"/>
    <property type="match status" value="1"/>
</dbReference>
<evidence type="ECO:0000313" key="4">
    <source>
        <dbReference type="EMBL" id="KAJ8289138.1"/>
    </source>
</evidence>
<dbReference type="InterPro" id="IPR023393">
    <property type="entry name" value="START-like_dom_sf"/>
</dbReference>
<evidence type="ECO:0000259" key="3">
    <source>
        <dbReference type="PROSITE" id="PS50848"/>
    </source>
</evidence>
<keyword evidence="1" id="KW-0175">Coiled coil</keyword>
<feature type="region of interest" description="Disordered" evidence="2">
    <location>
        <begin position="220"/>
        <end position="251"/>
    </location>
</feature>
<dbReference type="EMBL" id="JAFJMO010000001">
    <property type="protein sequence ID" value="KAJ8289138.1"/>
    <property type="molecule type" value="Genomic_DNA"/>
</dbReference>
<feature type="region of interest" description="Disordered" evidence="2">
    <location>
        <begin position="78"/>
        <end position="127"/>
    </location>
</feature>
<protein>
    <recommendedName>
        <fullName evidence="3">START domain-containing protein</fullName>
    </recommendedName>
</protein>
<dbReference type="Proteomes" id="UP001152803">
    <property type="component" value="Unassembled WGS sequence"/>
</dbReference>
<feature type="region of interest" description="Disordered" evidence="2">
    <location>
        <begin position="140"/>
        <end position="165"/>
    </location>
</feature>
<feature type="compositionally biased region" description="Acidic residues" evidence="2">
    <location>
        <begin position="88"/>
        <end position="98"/>
    </location>
</feature>
<reference evidence="4" key="1">
    <citation type="journal article" date="2023" name="Science">
        <title>Genome structures resolve the early diversification of teleost fishes.</title>
        <authorList>
            <person name="Parey E."/>
            <person name="Louis A."/>
            <person name="Montfort J."/>
            <person name="Bouchez O."/>
            <person name="Roques C."/>
            <person name="Iampietro C."/>
            <person name="Lluch J."/>
            <person name="Castinel A."/>
            <person name="Donnadieu C."/>
            <person name="Desvignes T."/>
            <person name="Floi Bucao C."/>
            <person name="Jouanno E."/>
            <person name="Wen M."/>
            <person name="Mejri S."/>
            <person name="Dirks R."/>
            <person name="Jansen H."/>
            <person name="Henkel C."/>
            <person name="Chen W.J."/>
            <person name="Zahm M."/>
            <person name="Cabau C."/>
            <person name="Klopp C."/>
            <person name="Thompson A.W."/>
            <person name="Robinson-Rechavi M."/>
            <person name="Braasch I."/>
            <person name="Lecointre G."/>
            <person name="Bobe J."/>
            <person name="Postlethwait J.H."/>
            <person name="Berthelot C."/>
            <person name="Roest Crollius H."/>
            <person name="Guiguen Y."/>
        </authorList>
    </citation>
    <scope>NUCLEOTIDE SEQUENCE</scope>
    <source>
        <strain evidence="4">Concon-B</strain>
    </source>
</reference>
<dbReference type="PANTHER" id="PTHR47117">
    <property type="entry name" value="STAR-RELATED LIPID TRANSFER PROTEIN 9"/>
    <property type="match status" value="1"/>
</dbReference>
<proteinExistence type="predicted"/>
<feature type="compositionally biased region" description="Polar residues" evidence="2">
    <location>
        <begin position="438"/>
        <end position="447"/>
    </location>
</feature>
<evidence type="ECO:0000256" key="1">
    <source>
        <dbReference type="SAM" id="Coils"/>
    </source>
</evidence>
<dbReference type="AlphaFoldDB" id="A0A9Q1I9S3"/>
<feature type="compositionally biased region" description="Basic and acidic residues" evidence="2">
    <location>
        <begin position="415"/>
        <end position="426"/>
    </location>
</feature>
<feature type="domain" description="START" evidence="3">
    <location>
        <begin position="735"/>
        <end position="859"/>
    </location>
</feature>
<accession>A0A9Q1I9S3</accession>
<keyword evidence="5" id="KW-1185">Reference proteome</keyword>
<feature type="region of interest" description="Disordered" evidence="2">
    <location>
        <begin position="393"/>
        <end position="465"/>
    </location>
</feature>
<sequence length="878" mass="98323">MAVSCENLERPTSSKKVRQRRWNSAEVLGRLSGKPTSRQWKLAGWIENKQEGDGSSDCDSSYSLDSLSSAYATALAEQLKQEDREMSECDEVESEAESVDSKMSQDSLAMESSQKNTTVRPTSKPTEVCRQRDVIRHCQPSGKEGKVFNRQSTGEDMGRFSSLDSCTSDEMPAEAYWRHCASSFREPENLLVSTDAWSSTDTTDSPRIDRASAATIRQILHNPADRSSSIQSSTDLSDSPRSSESQDWSNTNCTEDVLININPLNINRKVHQRVPEDLPMHNKFTNWSGVSYQPTSIASSSVVQSASKRSERVKNKSSCESPGTSESQQSGLEVMTPRSRRAKEIEMLRKEREQVMANVRLDMNSHQLTVEMTEAKLHYGLGETDALLKMLQTSSKEEPSSVPTKQQLYDRHRRSIDGLRQEREARLQTCRRARSLSPGPSKNSPSPDQGAEPPTRTESPSRRREYLQQLRQEVVESTRIPEPPKQSGQCPSEIELMLRDYGRAREEARTEIARARDRLRERTEQEKRRLQQQALSRAVKEDLRLRTRVSSSTLCTGSSLSLSSGPTSGYNSSNTVLLKEGVGVNSAQTLQVPGWPEDGSLNIRGRPPMRASQNFDTRRPWLSVQDVRLEVPVFGSDSQLSSSYGHHDTPSPRIASSIATSYQDIAKYTHDRAIAEVRSAAAGDLGNLLEGRAAGGWRYQGTERGVQAFYKPSSCPTMHGFLGATELERPLPSLWCMVRDHSKAHLYNESVRSAWTRPLDDSTQFVYLLTDTSVCHLSQPRDFCCISTESKQQDEWVLAMRSVFEESLPRPTVDAVRGELLPSAWVLQPTLHHGREVVRVVYLLQVDLGTPALPQRLLNVVARKQAAVIAELDTFLSL</sequence>
<dbReference type="PROSITE" id="PS50848">
    <property type="entry name" value="START"/>
    <property type="match status" value="1"/>
</dbReference>
<dbReference type="Pfam" id="PF01852">
    <property type="entry name" value="START"/>
    <property type="match status" value="1"/>
</dbReference>
<feature type="coiled-coil region" evidence="1">
    <location>
        <begin position="498"/>
        <end position="533"/>
    </location>
</feature>
<feature type="compositionally biased region" description="Polar residues" evidence="2">
    <location>
        <begin position="102"/>
        <end position="125"/>
    </location>
</feature>
<gene>
    <name evidence="4" type="ORF">COCON_G00017970</name>
</gene>
<dbReference type="OrthoDB" id="3176171at2759"/>
<organism evidence="4 5">
    <name type="scientific">Conger conger</name>
    <name type="common">Conger eel</name>
    <name type="synonym">Muraena conger</name>
    <dbReference type="NCBI Taxonomy" id="82655"/>
    <lineage>
        <taxon>Eukaryota</taxon>
        <taxon>Metazoa</taxon>
        <taxon>Chordata</taxon>
        <taxon>Craniata</taxon>
        <taxon>Vertebrata</taxon>
        <taxon>Euteleostomi</taxon>
        <taxon>Actinopterygii</taxon>
        <taxon>Neopterygii</taxon>
        <taxon>Teleostei</taxon>
        <taxon>Anguilliformes</taxon>
        <taxon>Congridae</taxon>
        <taxon>Conger</taxon>
    </lineage>
</organism>
<feature type="region of interest" description="Disordered" evidence="2">
    <location>
        <begin position="590"/>
        <end position="614"/>
    </location>
</feature>
<dbReference type="InterPro" id="IPR002913">
    <property type="entry name" value="START_lipid-bd_dom"/>
</dbReference>
<name>A0A9Q1I9S3_CONCO</name>
<dbReference type="GO" id="GO:0008289">
    <property type="term" value="F:lipid binding"/>
    <property type="evidence" value="ECO:0007669"/>
    <property type="project" value="InterPro"/>
</dbReference>